<reference evidence="1" key="1">
    <citation type="journal article" date="2020" name="Cell">
        <title>Large-Scale Comparative Analyses of Tick Genomes Elucidate Their Genetic Diversity and Vector Capacities.</title>
        <authorList>
            <consortium name="Tick Genome and Microbiome Consortium (TIGMIC)"/>
            <person name="Jia N."/>
            <person name="Wang J."/>
            <person name="Shi W."/>
            <person name="Du L."/>
            <person name="Sun Y."/>
            <person name="Zhan W."/>
            <person name="Jiang J.F."/>
            <person name="Wang Q."/>
            <person name="Zhang B."/>
            <person name="Ji P."/>
            <person name="Bell-Sakyi L."/>
            <person name="Cui X.M."/>
            <person name="Yuan T.T."/>
            <person name="Jiang B.G."/>
            <person name="Yang W.F."/>
            <person name="Lam T.T."/>
            <person name="Chang Q.C."/>
            <person name="Ding S.J."/>
            <person name="Wang X.J."/>
            <person name="Zhu J.G."/>
            <person name="Ruan X.D."/>
            <person name="Zhao L."/>
            <person name="Wei J.T."/>
            <person name="Ye R.Z."/>
            <person name="Que T.C."/>
            <person name="Du C.H."/>
            <person name="Zhou Y.H."/>
            <person name="Cheng J.X."/>
            <person name="Dai P.F."/>
            <person name="Guo W.B."/>
            <person name="Han X.H."/>
            <person name="Huang E.J."/>
            <person name="Li L.F."/>
            <person name="Wei W."/>
            <person name="Gao Y.C."/>
            <person name="Liu J.Z."/>
            <person name="Shao H.Z."/>
            <person name="Wang X."/>
            <person name="Wang C.C."/>
            <person name="Yang T.C."/>
            <person name="Huo Q.B."/>
            <person name="Li W."/>
            <person name="Chen H.Y."/>
            <person name="Chen S.E."/>
            <person name="Zhou L.G."/>
            <person name="Ni X.B."/>
            <person name="Tian J.H."/>
            <person name="Sheng Y."/>
            <person name="Liu T."/>
            <person name="Pan Y.S."/>
            <person name="Xia L.Y."/>
            <person name="Li J."/>
            <person name="Zhao F."/>
            <person name="Cao W.C."/>
        </authorList>
    </citation>
    <scope>NUCLEOTIDE SEQUENCE</scope>
    <source>
        <strain evidence="1">Rmic-2018</strain>
    </source>
</reference>
<proteinExistence type="predicted"/>
<dbReference type="VEuPathDB" id="VectorBase:LOC119180130"/>
<evidence type="ECO:0000313" key="1">
    <source>
        <dbReference type="EMBL" id="KAH8037090.1"/>
    </source>
</evidence>
<dbReference type="Gene3D" id="3.80.10.10">
    <property type="entry name" value="Ribonuclease Inhibitor"/>
    <property type="match status" value="1"/>
</dbReference>
<accession>A0A9J6ERR3</accession>
<protein>
    <recommendedName>
        <fullName evidence="3">Nlr family card domain protein</fullName>
    </recommendedName>
</protein>
<comment type="caution">
    <text evidence="1">The sequence shown here is derived from an EMBL/GenBank/DDBJ whole genome shotgun (WGS) entry which is preliminary data.</text>
</comment>
<reference evidence="1" key="2">
    <citation type="submission" date="2021-09" db="EMBL/GenBank/DDBJ databases">
        <authorList>
            <person name="Jia N."/>
            <person name="Wang J."/>
            <person name="Shi W."/>
            <person name="Du L."/>
            <person name="Sun Y."/>
            <person name="Zhan W."/>
            <person name="Jiang J."/>
            <person name="Wang Q."/>
            <person name="Zhang B."/>
            <person name="Ji P."/>
            <person name="Sakyi L.B."/>
            <person name="Cui X."/>
            <person name="Yuan T."/>
            <person name="Jiang B."/>
            <person name="Yang W."/>
            <person name="Lam T.T.-Y."/>
            <person name="Chang Q."/>
            <person name="Ding S."/>
            <person name="Wang X."/>
            <person name="Zhu J."/>
            <person name="Ruan X."/>
            <person name="Zhao L."/>
            <person name="Wei J."/>
            <person name="Que T."/>
            <person name="Du C."/>
            <person name="Cheng J."/>
            <person name="Dai P."/>
            <person name="Han X."/>
            <person name="Huang E."/>
            <person name="Gao Y."/>
            <person name="Liu J."/>
            <person name="Shao H."/>
            <person name="Ye R."/>
            <person name="Li L."/>
            <person name="Wei W."/>
            <person name="Wang X."/>
            <person name="Wang C."/>
            <person name="Huo Q."/>
            <person name="Li W."/>
            <person name="Guo W."/>
            <person name="Chen H."/>
            <person name="Chen S."/>
            <person name="Zhou L."/>
            <person name="Zhou L."/>
            <person name="Ni X."/>
            <person name="Tian J."/>
            <person name="Zhou Y."/>
            <person name="Sheng Y."/>
            <person name="Liu T."/>
            <person name="Pan Y."/>
            <person name="Xia L."/>
            <person name="Li J."/>
            <person name="Zhao F."/>
            <person name="Cao W."/>
        </authorList>
    </citation>
    <scope>NUCLEOTIDE SEQUENCE</scope>
    <source>
        <strain evidence="1">Rmic-2018</strain>
        <tissue evidence="1">Larvae</tissue>
    </source>
</reference>
<dbReference type="PANTHER" id="PTHR47679">
    <property type="entry name" value="PROTEIN TORNADO 1"/>
    <property type="match status" value="1"/>
</dbReference>
<dbReference type="InterPro" id="IPR032675">
    <property type="entry name" value="LRR_dom_sf"/>
</dbReference>
<evidence type="ECO:0000313" key="2">
    <source>
        <dbReference type="Proteomes" id="UP000821866"/>
    </source>
</evidence>
<dbReference type="PANTHER" id="PTHR47679:SF2">
    <property type="entry name" value="C-TERMINAL OF ROC (COR) DOMAIN-CONTAINING PROTEIN"/>
    <property type="match status" value="1"/>
</dbReference>
<sequence>MCTTISYAKPSPSLSLRKLRLWRLSKNQRVLQRFIATLPRLTNLEELEWWLYLEKTLCEGVSEFLATTASLKTLTLRTDEQLIPEASIIFRGLVRDATIKTLCLQTDTGSYGQQLAEYLCENQALQTMNLTTRFATFDEAGLRPTFRSLFHNTTLSEVKLVGFRINADNGSLVALILSENRSLRDFPMVKCCLDSDTYSPESVLTHSWLAAFRNNKTLKKLTMALSCFSVEQCRSLFKELKLNASLKNITVEHIQPTSATEISRAMREAGVRERFLVGSLCDVVNPRTALTECKDLSGVVVDSRNMKNVRRFCSALRVLPSCTYVTSLSLGVAKRLFHRKVVNGLIAQYIASTMILRELTLTVPIPSIMWDPVFCGESALVRALSLNKSIRRLHIEGINFNESEAQVLCETLQSTRTLCYFYHHRDPWLSTTSLLQKLSPNFSSNYTILGLKGPTLQDANHDGFIVDDVVHRNVSLVARAAHFVTGTRHRYLAAAAELVKFNPGLVESVQKLSSINEDEVLSRIKSSLKSFSELDDFMCLAGVVKYGVSCHRRDDAQKHLVDIGRDCWLIIRQFLRVGDILDEP</sequence>
<dbReference type="SUPFAM" id="SSF52047">
    <property type="entry name" value="RNI-like"/>
    <property type="match status" value="1"/>
</dbReference>
<dbReference type="EMBL" id="JABSTU010000002">
    <property type="protein sequence ID" value="KAH8037090.1"/>
    <property type="molecule type" value="Genomic_DNA"/>
</dbReference>
<evidence type="ECO:0008006" key="3">
    <source>
        <dbReference type="Google" id="ProtNLM"/>
    </source>
</evidence>
<name>A0A9J6ERR3_RHIMP</name>
<dbReference type="Proteomes" id="UP000821866">
    <property type="component" value="Chromosome 10"/>
</dbReference>
<gene>
    <name evidence="1" type="ORF">HPB51_008514</name>
</gene>
<keyword evidence="2" id="KW-1185">Reference proteome</keyword>
<dbReference type="AlphaFoldDB" id="A0A9J6ERR3"/>
<organism evidence="1 2">
    <name type="scientific">Rhipicephalus microplus</name>
    <name type="common">Cattle tick</name>
    <name type="synonym">Boophilus microplus</name>
    <dbReference type="NCBI Taxonomy" id="6941"/>
    <lineage>
        <taxon>Eukaryota</taxon>
        <taxon>Metazoa</taxon>
        <taxon>Ecdysozoa</taxon>
        <taxon>Arthropoda</taxon>
        <taxon>Chelicerata</taxon>
        <taxon>Arachnida</taxon>
        <taxon>Acari</taxon>
        <taxon>Parasitiformes</taxon>
        <taxon>Ixodida</taxon>
        <taxon>Ixodoidea</taxon>
        <taxon>Ixodidae</taxon>
        <taxon>Rhipicephalinae</taxon>
        <taxon>Rhipicephalus</taxon>
        <taxon>Boophilus</taxon>
    </lineage>
</organism>